<dbReference type="AlphaFoldDB" id="A0A6C0EL92"/>
<dbReference type="PANTHER" id="PTHR32385:SF15">
    <property type="entry name" value="INOSITOL PHOSPHOCERAMIDE MANNOSYLTRANSFERASE 1"/>
    <property type="match status" value="1"/>
</dbReference>
<dbReference type="GO" id="GO:0000030">
    <property type="term" value="F:mannosyltransferase activity"/>
    <property type="evidence" value="ECO:0007669"/>
    <property type="project" value="TreeGrafter"/>
</dbReference>
<dbReference type="EMBL" id="MN738877">
    <property type="protein sequence ID" value="QHT29441.1"/>
    <property type="molecule type" value="Genomic_DNA"/>
</dbReference>
<proteinExistence type="predicted"/>
<dbReference type="InterPro" id="IPR029044">
    <property type="entry name" value="Nucleotide-diphossugar_trans"/>
</dbReference>
<dbReference type="GO" id="GO:0051999">
    <property type="term" value="P:mannosyl-inositol phosphorylceramide biosynthetic process"/>
    <property type="evidence" value="ECO:0007669"/>
    <property type="project" value="TreeGrafter"/>
</dbReference>
<dbReference type="GO" id="GO:0016020">
    <property type="term" value="C:membrane"/>
    <property type="evidence" value="ECO:0007669"/>
    <property type="project" value="GOC"/>
</dbReference>
<dbReference type="Pfam" id="PF04488">
    <property type="entry name" value="Gly_transf_sug"/>
    <property type="match status" value="1"/>
</dbReference>
<dbReference type="PANTHER" id="PTHR32385">
    <property type="entry name" value="MANNOSYL PHOSPHORYLINOSITOL CERAMIDE SYNTHASE"/>
    <property type="match status" value="1"/>
</dbReference>
<dbReference type="InterPro" id="IPR007577">
    <property type="entry name" value="GlycoTrfase_DXD_sugar-bd_CS"/>
</dbReference>
<organism evidence="2">
    <name type="scientific">viral metagenome</name>
    <dbReference type="NCBI Taxonomy" id="1070528"/>
    <lineage>
        <taxon>unclassified sequences</taxon>
        <taxon>metagenomes</taxon>
        <taxon>organismal metagenomes</taxon>
    </lineage>
</organism>
<evidence type="ECO:0000256" key="1">
    <source>
        <dbReference type="ARBA" id="ARBA00022679"/>
    </source>
</evidence>
<keyword evidence="1" id="KW-0808">Transferase</keyword>
<name>A0A6C0EL92_9ZZZZ</name>
<accession>A0A6C0EL92</accession>
<dbReference type="Gene3D" id="3.90.550.20">
    <property type="match status" value="1"/>
</dbReference>
<dbReference type="SUPFAM" id="SSF53448">
    <property type="entry name" value="Nucleotide-diphospho-sugar transferases"/>
    <property type="match status" value="1"/>
</dbReference>
<evidence type="ECO:0000313" key="2">
    <source>
        <dbReference type="EMBL" id="QHT29441.1"/>
    </source>
</evidence>
<protein>
    <submittedName>
        <fullName evidence="2">Uncharacterized protein</fullName>
    </submittedName>
</protein>
<reference evidence="2" key="1">
    <citation type="journal article" date="2020" name="Nature">
        <title>Giant virus diversity and host interactions through global metagenomics.</title>
        <authorList>
            <person name="Schulz F."/>
            <person name="Roux S."/>
            <person name="Paez-Espino D."/>
            <person name="Jungbluth S."/>
            <person name="Walsh D.A."/>
            <person name="Denef V.J."/>
            <person name="McMahon K.D."/>
            <person name="Konstantinidis K.T."/>
            <person name="Eloe-Fadrosh E.A."/>
            <person name="Kyrpides N.C."/>
            <person name="Woyke T."/>
        </authorList>
    </citation>
    <scope>NUCLEOTIDE SEQUENCE</scope>
    <source>
        <strain evidence="2">GVMAG-M-3300005589-24</strain>
    </source>
</reference>
<dbReference type="InterPro" id="IPR051706">
    <property type="entry name" value="Glycosyltransferase_domain"/>
</dbReference>
<sequence>MPKKSGKYSLNPNKFPAYSLPKIYGWHLIPKQDLRDTGKIFKYFGANWWDLLLDGKLDLKKGSVTLKTKDVHVMVFINVGTDVVHMTNEEIGDIYAVQPGKRSTINNTFDKTITFTSSSPSNEMNVTKIGNMYIILLQVEQLRSGESKIKQSAVFSDFLLMSGVPDKDQYLSTLGMEQMAAISFNDWDYVDDRDGEAKSNWVELLLEQWDRCNPYKSGKAKAHIPFKIHWIWLSRYHDGREFGKIQSKFYKFMETWIQRNPNFEINMWTDNPQFHVPPRFQDILRVRGPDDIKKAVHKLPPKVQRNITYMLRNHPNVGARSDTLRQVILYTEGGVYADVNDGACLASLQKMCEKFDFMIGMEPVMYVNNAIIAAKKGHIINKRFIAYLATNAHDFVNEWIEDYIDDPDQDSKDDYIVSTTGPIAMSTIIHGVLMDTTLKHSVIFPSSWIYPNFWIKESSETWLKPISITAHYDARDYLA</sequence>